<accession>A0A291RLA1</accession>
<reference evidence="1 2" key="1">
    <citation type="submission" date="2017-10" db="EMBL/GenBank/DDBJ databases">
        <title>Comparative genomics between pathogenic Norcardia.</title>
        <authorList>
            <person name="Zeng L."/>
        </authorList>
    </citation>
    <scope>NUCLEOTIDE SEQUENCE [LARGE SCALE GENOMIC DNA]</scope>
    <source>
        <strain evidence="1 2">NC_YFY_NT001</strain>
    </source>
</reference>
<sequence>MTTDPFQLASGGYTPDPERDTALIVDGVFASVAATLRARGDETDPAELLRANLIALEADNADMVVDEPSRHNLRMTLALVVAYRYLRPRLGRADALAAVRAGFVEPTAPALRAGTRMLLDAAEDPFTALVGLSKIRERDAFGPTFTFERAADDDRRYHLNVTRCFYHDVLVRNSAPELTPGMCEFDRGWIDAIVPERHGFRFTRTTTIGLGGDHCPFHFSRLEE</sequence>
<protein>
    <recommendedName>
        <fullName evidence="3">L-2-amino-thiazoline-4-carboxylic acid hydrolase</fullName>
    </recommendedName>
</protein>
<evidence type="ECO:0008006" key="3">
    <source>
        <dbReference type="Google" id="ProtNLM"/>
    </source>
</evidence>
<gene>
    <name evidence="1" type="ORF">CRH09_21330</name>
</gene>
<name>A0A291RLA1_9NOCA</name>
<organism evidence="1 2">
    <name type="scientific">Nocardia terpenica</name>
    <dbReference type="NCBI Taxonomy" id="455432"/>
    <lineage>
        <taxon>Bacteria</taxon>
        <taxon>Bacillati</taxon>
        <taxon>Actinomycetota</taxon>
        <taxon>Actinomycetes</taxon>
        <taxon>Mycobacteriales</taxon>
        <taxon>Nocardiaceae</taxon>
        <taxon>Nocardia</taxon>
    </lineage>
</organism>
<dbReference type="InterPro" id="IPR026002">
    <property type="entry name" value="ATC_hydrolase-like"/>
</dbReference>
<dbReference type="AlphaFoldDB" id="A0A291RLA1"/>
<dbReference type="EMBL" id="CP023778">
    <property type="protein sequence ID" value="ATL68343.1"/>
    <property type="molecule type" value="Genomic_DNA"/>
</dbReference>
<dbReference type="KEGG" id="ntp:CRH09_21330"/>
<proteinExistence type="predicted"/>
<dbReference type="Pfam" id="PF14196">
    <property type="entry name" value="ATC_hydrolase"/>
    <property type="match status" value="1"/>
</dbReference>
<evidence type="ECO:0000313" key="2">
    <source>
        <dbReference type="Proteomes" id="UP000221961"/>
    </source>
</evidence>
<dbReference type="GeneID" id="88359897"/>
<dbReference type="Proteomes" id="UP000221961">
    <property type="component" value="Chromosome"/>
</dbReference>
<dbReference type="RefSeq" id="WP_098695440.1">
    <property type="nucleotide sequence ID" value="NZ_CP023778.1"/>
</dbReference>
<evidence type="ECO:0000313" key="1">
    <source>
        <dbReference type="EMBL" id="ATL68343.1"/>
    </source>
</evidence>